<comment type="similarity">
    <text evidence="1">Belongs to the RutC family.</text>
</comment>
<dbReference type="SUPFAM" id="SSF55298">
    <property type="entry name" value="YjgF-like"/>
    <property type="match status" value="1"/>
</dbReference>
<dbReference type="Pfam" id="PF01042">
    <property type="entry name" value="Ribonuc_L-PSP"/>
    <property type="match status" value="1"/>
</dbReference>
<dbReference type="InterPro" id="IPR006056">
    <property type="entry name" value="RidA"/>
</dbReference>
<organism evidence="2">
    <name type="scientific">Psilocybe cubensis</name>
    <name type="common">Psychedelic mushroom</name>
    <name type="synonym">Stropharia cubensis</name>
    <dbReference type="NCBI Taxonomy" id="181762"/>
    <lineage>
        <taxon>Eukaryota</taxon>
        <taxon>Fungi</taxon>
        <taxon>Dikarya</taxon>
        <taxon>Basidiomycota</taxon>
        <taxon>Agaricomycotina</taxon>
        <taxon>Agaricomycetes</taxon>
        <taxon>Agaricomycetidae</taxon>
        <taxon>Agaricales</taxon>
        <taxon>Agaricineae</taxon>
        <taxon>Strophariaceae</taxon>
        <taxon>Psilocybe</taxon>
    </lineage>
</organism>
<dbReference type="OrthoDB" id="309640at2759"/>
<dbReference type="GO" id="GO:0019239">
    <property type="term" value="F:deaminase activity"/>
    <property type="evidence" value="ECO:0007669"/>
    <property type="project" value="TreeGrafter"/>
</dbReference>
<dbReference type="PANTHER" id="PTHR11803">
    <property type="entry name" value="2-IMINOBUTANOATE/2-IMINOPROPANOATE DEAMINASE RIDA"/>
    <property type="match status" value="1"/>
</dbReference>
<dbReference type="Gene3D" id="3.30.1330.40">
    <property type="entry name" value="RutC-like"/>
    <property type="match status" value="1"/>
</dbReference>
<dbReference type="EMBL" id="JAFIQS010000001">
    <property type="protein sequence ID" value="KAG5173882.1"/>
    <property type="molecule type" value="Genomic_DNA"/>
</dbReference>
<dbReference type="GO" id="GO:0005829">
    <property type="term" value="C:cytosol"/>
    <property type="evidence" value="ECO:0007669"/>
    <property type="project" value="TreeGrafter"/>
</dbReference>
<dbReference type="NCBIfam" id="TIGR00004">
    <property type="entry name" value="Rid family detoxifying hydrolase"/>
    <property type="match status" value="1"/>
</dbReference>
<dbReference type="PANTHER" id="PTHR11803:SF58">
    <property type="entry name" value="PROTEIN HMF1-RELATED"/>
    <property type="match status" value="1"/>
</dbReference>
<dbReference type="FunFam" id="3.30.1330.40:FF:000001">
    <property type="entry name" value="L-PSP family endoribonuclease"/>
    <property type="match status" value="1"/>
</dbReference>
<sequence length="135" mass="14004">MSAPASTHESLAVVSTSQAPAAIGPYSQAIKVGDLVFCSGCIPLVPETMQIAEGGVEAQTEQALKNLKAVVEAAGSELGKVAKTTVFLKSMDDFVAVNGIYAKFFGNHAPARSAVEVARLPKDVLVEVECIASLK</sequence>
<gene>
    <name evidence="2" type="ORF">JR316_000540</name>
</gene>
<evidence type="ECO:0000313" key="2">
    <source>
        <dbReference type="EMBL" id="KAG5173882.1"/>
    </source>
</evidence>
<dbReference type="GO" id="GO:0005739">
    <property type="term" value="C:mitochondrion"/>
    <property type="evidence" value="ECO:0007669"/>
    <property type="project" value="TreeGrafter"/>
</dbReference>
<evidence type="ECO:0000256" key="1">
    <source>
        <dbReference type="ARBA" id="ARBA00010552"/>
    </source>
</evidence>
<evidence type="ECO:0008006" key="3">
    <source>
        <dbReference type="Google" id="ProtNLM"/>
    </source>
</evidence>
<dbReference type="AlphaFoldDB" id="A0A8H8CPD8"/>
<comment type="caution">
    <text evidence="2">The sequence shown here is derived from an EMBL/GenBank/DDBJ whole genome shotgun (WGS) entry which is preliminary data.</text>
</comment>
<dbReference type="CDD" id="cd00448">
    <property type="entry name" value="YjgF_YER057c_UK114_family"/>
    <property type="match status" value="1"/>
</dbReference>
<proteinExistence type="inferred from homology"/>
<protein>
    <recommendedName>
        <fullName evidence="3">YjgF-like protein</fullName>
    </recommendedName>
</protein>
<dbReference type="InterPro" id="IPR035959">
    <property type="entry name" value="RutC-like_sf"/>
</dbReference>
<accession>A0A8H8CPD8</accession>
<reference evidence="2" key="1">
    <citation type="submission" date="2021-02" db="EMBL/GenBank/DDBJ databases">
        <title>Psilocybe cubensis genome.</title>
        <authorList>
            <person name="Mckernan K.J."/>
            <person name="Crawford S."/>
            <person name="Trippe A."/>
            <person name="Kane L.T."/>
            <person name="Mclaughlin S."/>
        </authorList>
    </citation>
    <scope>NUCLEOTIDE SEQUENCE [LARGE SCALE GENOMIC DNA]</scope>
    <source>
        <strain evidence="2">MGC-MH-2018</strain>
    </source>
</reference>
<name>A0A8H8CPD8_PSICU</name>
<dbReference type="InterPro" id="IPR006175">
    <property type="entry name" value="YjgF/YER057c/UK114"/>
</dbReference>